<evidence type="ECO:0000313" key="1">
    <source>
        <dbReference type="EMBL" id="MDA0159485.1"/>
    </source>
</evidence>
<sequence length="261" mass="28566">MPWVPETFSAPVLQELLDKRRRERLVAVPYFDGLLSGEPGALLESFAGEPEIHDPIRGRVKGAQAFNAFAAHTRAWLQERNASIEDLEHVVLGGHGFEEVIVHLDGEHGRVALPFVIVADREADGRIDELRIYYSSVPLTGRHVNRPPVLQPDPELHGSDVVGEYLGALASGDVDAILAAFEPDGPRAQYERWFSNGGGIPLERCRLIDDGRVCALEYNVVRWGATHLPPQAGVAVHVRGESGKLAAARLYDDADPRLPAA</sequence>
<dbReference type="InterPro" id="IPR032710">
    <property type="entry name" value="NTF2-like_dom_sf"/>
</dbReference>
<evidence type="ECO:0008006" key="3">
    <source>
        <dbReference type="Google" id="ProtNLM"/>
    </source>
</evidence>
<dbReference type="EMBL" id="JAPDOD010000002">
    <property type="protein sequence ID" value="MDA0159485.1"/>
    <property type="molecule type" value="Genomic_DNA"/>
</dbReference>
<dbReference type="Gene3D" id="3.10.450.50">
    <property type="match status" value="1"/>
</dbReference>
<organism evidence="1 2">
    <name type="scientific">Solirubrobacter ginsenosidimutans</name>
    <dbReference type="NCBI Taxonomy" id="490573"/>
    <lineage>
        <taxon>Bacteria</taxon>
        <taxon>Bacillati</taxon>
        <taxon>Actinomycetota</taxon>
        <taxon>Thermoleophilia</taxon>
        <taxon>Solirubrobacterales</taxon>
        <taxon>Solirubrobacteraceae</taxon>
        <taxon>Solirubrobacter</taxon>
    </lineage>
</organism>
<name>A0A9X3MQT0_9ACTN</name>
<protein>
    <recommendedName>
        <fullName evidence="3">SnoaL-like domain-containing protein</fullName>
    </recommendedName>
</protein>
<keyword evidence="2" id="KW-1185">Reference proteome</keyword>
<dbReference type="Proteomes" id="UP001149140">
    <property type="component" value="Unassembled WGS sequence"/>
</dbReference>
<evidence type="ECO:0000313" key="2">
    <source>
        <dbReference type="Proteomes" id="UP001149140"/>
    </source>
</evidence>
<accession>A0A9X3MQT0</accession>
<reference evidence="1" key="1">
    <citation type="submission" date="2022-10" db="EMBL/GenBank/DDBJ databases">
        <title>The WGS of Solirubrobacter ginsenosidimutans DSM 21036.</title>
        <authorList>
            <person name="Jiang Z."/>
        </authorList>
    </citation>
    <scope>NUCLEOTIDE SEQUENCE</scope>
    <source>
        <strain evidence="1">DSM 21036</strain>
    </source>
</reference>
<dbReference type="AlphaFoldDB" id="A0A9X3MQT0"/>
<dbReference type="SUPFAM" id="SSF54427">
    <property type="entry name" value="NTF2-like"/>
    <property type="match status" value="2"/>
</dbReference>
<comment type="caution">
    <text evidence="1">The sequence shown here is derived from an EMBL/GenBank/DDBJ whole genome shotgun (WGS) entry which is preliminary data.</text>
</comment>
<gene>
    <name evidence="1" type="ORF">OM076_04350</name>
</gene>
<proteinExistence type="predicted"/>
<dbReference type="RefSeq" id="WP_270038210.1">
    <property type="nucleotide sequence ID" value="NZ_JAPDOD010000002.1"/>
</dbReference>